<evidence type="ECO:0008006" key="4">
    <source>
        <dbReference type="Google" id="ProtNLM"/>
    </source>
</evidence>
<dbReference type="RefSeq" id="WP_307176639.1">
    <property type="nucleotide sequence ID" value="NZ_JAUSYP010000001.1"/>
</dbReference>
<keyword evidence="3" id="KW-1185">Reference proteome</keyword>
<comment type="caution">
    <text evidence="2">The sequence shown here is derived from an EMBL/GenBank/DDBJ whole genome shotgun (WGS) entry which is preliminary data.</text>
</comment>
<dbReference type="PROSITE" id="PS51257">
    <property type="entry name" value="PROKAR_LIPOPROTEIN"/>
    <property type="match status" value="1"/>
</dbReference>
<dbReference type="Proteomes" id="UP001232755">
    <property type="component" value="Unassembled WGS sequence"/>
</dbReference>
<evidence type="ECO:0000313" key="2">
    <source>
        <dbReference type="EMBL" id="MDQ0750206.1"/>
    </source>
</evidence>
<reference evidence="2 3" key="1">
    <citation type="submission" date="2023-07" db="EMBL/GenBank/DDBJ databases">
        <title>Comparative genomics of wheat-associated soil bacteria to identify genetic determinants of phenazine resistance.</title>
        <authorList>
            <person name="Mouncey N."/>
        </authorList>
    </citation>
    <scope>NUCLEOTIDE SEQUENCE [LARGE SCALE GENOMIC DNA]</scope>
    <source>
        <strain evidence="2 3">B3I12</strain>
    </source>
</reference>
<organism evidence="2 3">
    <name type="scientific">Streptomyces africanus</name>
    <dbReference type="NCBI Taxonomy" id="231024"/>
    <lineage>
        <taxon>Bacteria</taxon>
        <taxon>Bacillati</taxon>
        <taxon>Actinomycetota</taxon>
        <taxon>Actinomycetes</taxon>
        <taxon>Kitasatosporales</taxon>
        <taxon>Streptomycetaceae</taxon>
        <taxon>Streptomyces</taxon>
    </lineage>
</organism>
<sequence>MRLHATTVLSLSALAVLALTGCSTGSAAPIRPTSPATVWVHPDGVSAPASALLSSAALAKRLLDESDLGEGYTRTSQPSAQHDDVTVVGCPALEKLGSDAAIGSGLAFTCRAKPAFTHTDTSSSEISEELYSDSAAKLSKGVGKVFDAMLSCPNYQVTSGSAVIDMSTARSAAPDLGDERWSQLLTFSVGGQRSVVKQTAIRVGNILVVVSGSPGLVDAHVAKAVAKGLRAR</sequence>
<feature type="chain" id="PRO_5045919898" description="PknH-like extracellular domain-containing protein" evidence="1">
    <location>
        <begin position="28"/>
        <end position="232"/>
    </location>
</feature>
<feature type="signal peptide" evidence="1">
    <location>
        <begin position="1"/>
        <end position="27"/>
    </location>
</feature>
<gene>
    <name evidence="2" type="ORF">QF034_004437</name>
</gene>
<proteinExistence type="predicted"/>
<accession>A0ABU0QS50</accession>
<protein>
    <recommendedName>
        <fullName evidence="4">PknH-like extracellular domain-containing protein</fullName>
    </recommendedName>
</protein>
<keyword evidence="1" id="KW-0732">Signal</keyword>
<name>A0ABU0QS50_9ACTN</name>
<dbReference type="EMBL" id="JAUSYP010000001">
    <property type="protein sequence ID" value="MDQ0750206.1"/>
    <property type="molecule type" value="Genomic_DNA"/>
</dbReference>
<evidence type="ECO:0000313" key="3">
    <source>
        <dbReference type="Proteomes" id="UP001232755"/>
    </source>
</evidence>
<evidence type="ECO:0000256" key="1">
    <source>
        <dbReference type="SAM" id="SignalP"/>
    </source>
</evidence>